<dbReference type="Proteomes" id="UP000272440">
    <property type="component" value="Unassembled WGS sequence"/>
</dbReference>
<sequence length="121" mass="13959">MSMKMGDLAKRPAAEAAAPKSSTPMRQPVRPQGRPTRGKEKIKSRTMSLEDEYFELLEMMKFIPRFEKFTRSDVIRAAIFHLAEKSPQEIEDIVKMNEAITAADVTMRTDEIKRELMKRVD</sequence>
<dbReference type="AlphaFoldDB" id="A0A3P2EK35"/>
<evidence type="ECO:0000313" key="2">
    <source>
        <dbReference type="EMBL" id="RRE44405.1"/>
    </source>
</evidence>
<evidence type="ECO:0000256" key="1">
    <source>
        <dbReference type="SAM" id="MobiDB-lite"/>
    </source>
</evidence>
<accession>A0A3P2EK35</accession>
<dbReference type="EMBL" id="RCZY01000001">
    <property type="protein sequence ID" value="RRE44405.1"/>
    <property type="molecule type" value="Genomic_DNA"/>
</dbReference>
<comment type="caution">
    <text evidence="2">The sequence shown here is derived from an EMBL/GenBank/DDBJ whole genome shotgun (WGS) entry which is preliminary data.</text>
</comment>
<name>A0A3P2EK35_KLEPN</name>
<proteinExistence type="predicted"/>
<protein>
    <submittedName>
        <fullName evidence="2">Uncharacterized protein</fullName>
    </submittedName>
</protein>
<organism evidence="2 3">
    <name type="scientific">Klebsiella pneumoniae</name>
    <dbReference type="NCBI Taxonomy" id="573"/>
    <lineage>
        <taxon>Bacteria</taxon>
        <taxon>Pseudomonadati</taxon>
        <taxon>Pseudomonadota</taxon>
        <taxon>Gammaproteobacteria</taxon>
        <taxon>Enterobacterales</taxon>
        <taxon>Enterobacteriaceae</taxon>
        <taxon>Klebsiella/Raoultella group</taxon>
        <taxon>Klebsiella</taxon>
        <taxon>Klebsiella pneumoniae complex</taxon>
    </lineage>
</organism>
<reference evidence="2 3" key="1">
    <citation type="journal article" date="2019" name="Antimicrob. Agents Chemother.">
        <title>Applying Rapid Whole Genome Sequencing to Predict Phenotypic Antimicrobial Susceptibility Testing Results Among Carbapenem-Resistant Klebsiella pneumoniae Clinical Isolates.</title>
        <authorList>
            <person name="Tamma P.D."/>
            <person name="Fan Y."/>
            <person name="Bergman Y."/>
            <person name="Pertea G."/>
            <person name="Kazmi A."/>
            <person name="Lewis S."/>
            <person name="Carroll K.C."/>
            <person name="Schatz M.C."/>
            <person name="Timp W."/>
            <person name="Simner P.J."/>
        </authorList>
    </citation>
    <scope>NUCLEOTIDE SEQUENCE [LARGE SCALE GENOMIC DNA]</scope>
    <source>
        <strain evidence="2 3">KLPN_33</strain>
    </source>
</reference>
<evidence type="ECO:0000313" key="3">
    <source>
        <dbReference type="Proteomes" id="UP000272440"/>
    </source>
</evidence>
<feature type="region of interest" description="Disordered" evidence="1">
    <location>
        <begin position="1"/>
        <end position="44"/>
    </location>
</feature>
<gene>
    <name evidence="2" type="ORF">EAO28_00545</name>
</gene>